<evidence type="ECO:0008006" key="5">
    <source>
        <dbReference type="Google" id="ProtNLM"/>
    </source>
</evidence>
<gene>
    <name evidence="3" type="ORF">A3J56_00665</name>
</gene>
<dbReference type="STRING" id="1798338.A3J56_00665"/>
<dbReference type="InterPro" id="IPR007712">
    <property type="entry name" value="RelE/ParE_toxin"/>
</dbReference>
<evidence type="ECO:0000313" key="3">
    <source>
        <dbReference type="EMBL" id="OGF73638.1"/>
    </source>
</evidence>
<name>A0A1F5WD79_9BACT</name>
<dbReference type="Proteomes" id="UP000178406">
    <property type="component" value="Unassembled WGS sequence"/>
</dbReference>
<evidence type="ECO:0000313" key="4">
    <source>
        <dbReference type="Proteomes" id="UP000178406"/>
    </source>
</evidence>
<protein>
    <recommendedName>
        <fullName evidence="5">Plasmid stabilization protein</fullName>
    </recommendedName>
</protein>
<evidence type="ECO:0000256" key="1">
    <source>
        <dbReference type="ARBA" id="ARBA00006226"/>
    </source>
</evidence>
<dbReference type="PANTHER" id="PTHR35601:SF1">
    <property type="entry name" value="TOXIN RELE"/>
    <property type="match status" value="1"/>
</dbReference>
<dbReference type="PANTHER" id="PTHR35601">
    <property type="entry name" value="TOXIN RELE"/>
    <property type="match status" value="1"/>
</dbReference>
<comment type="caution">
    <text evidence="3">The sequence shown here is derived from an EMBL/GenBank/DDBJ whole genome shotgun (WGS) entry which is preliminary data.</text>
</comment>
<keyword evidence="2" id="KW-1277">Toxin-antitoxin system</keyword>
<dbReference type="AlphaFoldDB" id="A0A1F5WD79"/>
<dbReference type="Pfam" id="PF05016">
    <property type="entry name" value="ParE_toxin"/>
    <property type="match status" value="1"/>
</dbReference>
<reference evidence="3 4" key="1">
    <citation type="journal article" date="2016" name="Nat. Commun.">
        <title>Thousands of microbial genomes shed light on interconnected biogeochemical processes in an aquifer system.</title>
        <authorList>
            <person name="Anantharaman K."/>
            <person name="Brown C.T."/>
            <person name="Hug L.A."/>
            <person name="Sharon I."/>
            <person name="Castelle C.J."/>
            <person name="Probst A.J."/>
            <person name="Thomas B.C."/>
            <person name="Singh A."/>
            <person name="Wilkins M.J."/>
            <person name="Karaoz U."/>
            <person name="Brodie E.L."/>
            <person name="Williams K.H."/>
            <person name="Hubbard S.S."/>
            <person name="Banfield J.F."/>
        </authorList>
    </citation>
    <scope>NUCLEOTIDE SEQUENCE [LARGE SCALE GENOMIC DNA]</scope>
</reference>
<dbReference type="InterPro" id="IPR035093">
    <property type="entry name" value="RelE/ParE_toxin_dom_sf"/>
</dbReference>
<accession>A0A1F5WD79</accession>
<comment type="similarity">
    <text evidence="1">Belongs to the RelE toxin family.</text>
</comment>
<dbReference type="Gene3D" id="3.30.2310.20">
    <property type="entry name" value="RelE-like"/>
    <property type="match status" value="1"/>
</dbReference>
<dbReference type="EMBL" id="MFHQ01000039">
    <property type="protein sequence ID" value="OGF73638.1"/>
    <property type="molecule type" value="Genomic_DNA"/>
</dbReference>
<dbReference type="NCBIfam" id="TIGR02385">
    <property type="entry name" value="RelE_StbE"/>
    <property type="match status" value="1"/>
</dbReference>
<dbReference type="SUPFAM" id="SSF143011">
    <property type="entry name" value="RelE-like"/>
    <property type="match status" value="1"/>
</dbReference>
<sequence length="86" mass="10325">MRIFFDNKFIKDFKKLPRETHEDTDRLLALVKEDPFHSLLHTKKLGGPLAGLYSFRVKEYRVLFRIEKPDTVFLIEIGNRKDIYKK</sequence>
<proteinExistence type="inferred from homology"/>
<organism evidence="3 4">
    <name type="scientific">Candidatus Giovannonibacteria bacterium RIFCSPHIGHO2_02_FULL_46_20</name>
    <dbReference type="NCBI Taxonomy" id="1798338"/>
    <lineage>
        <taxon>Bacteria</taxon>
        <taxon>Candidatus Giovannoniibacteriota</taxon>
    </lineage>
</organism>
<evidence type="ECO:0000256" key="2">
    <source>
        <dbReference type="ARBA" id="ARBA00022649"/>
    </source>
</evidence>